<dbReference type="GO" id="GO:0004106">
    <property type="term" value="F:chorismate mutase activity"/>
    <property type="evidence" value="ECO:0007669"/>
    <property type="project" value="InterPro"/>
</dbReference>
<keyword evidence="6 7" id="KW-0472">Membrane</keyword>
<feature type="transmembrane region" description="Helical" evidence="7">
    <location>
        <begin position="136"/>
        <end position="156"/>
    </location>
</feature>
<dbReference type="Gene3D" id="1.20.1250.20">
    <property type="entry name" value="MFS general substrate transporter like domains"/>
    <property type="match status" value="2"/>
</dbReference>
<feature type="transmembrane region" description="Helical" evidence="7">
    <location>
        <begin position="44"/>
        <end position="66"/>
    </location>
</feature>
<evidence type="ECO:0000256" key="6">
    <source>
        <dbReference type="ARBA" id="ARBA00023136"/>
    </source>
</evidence>
<dbReference type="SMART" id="SM00830">
    <property type="entry name" value="CM_2"/>
    <property type="match status" value="1"/>
</dbReference>
<feature type="transmembrane region" description="Helical" evidence="7">
    <location>
        <begin position="78"/>
        <end position="96"/>
    </location>
</feature>
<keyword evidence="11" id="KW-1185">Reference proteome</keyword>
<feature type="transmembrane region" description="Helical" evidence="7">
    <location>
        <begin position="250"/>
        <end position="270"/>
    </location>
</feature>
<dbReference type="SUPFAM" id="SSF103473">
    <property type="entry name" value="MFS general substrate transporter"/>
    <property type="match status" value="1"/>
</dbReference>
<dbReference type="InterPro" id="IPR036263">
    <property type="entry name" value="Chorismate_II_sf"/>
</dbReference>
<feature type="domain" description="Major facilitator superfamily (MFS) profile" evidence="8">
    <location>
        <begin position="12"/>
        <end position="394"/>
    </location>
</feature>
<dbReference type="GO" id="GO:0022857">
    <property type="term" value="F:transmembrane transporter activity"/>
    <property type="evidence" value="ECO:0007669"/>
    <property type="project" value="InterPro"/>
</dbReference>
<dbReference type="EMBL" id="AYYH01000062">
    <property type="protein sequence ID" value="KRN08624.1"/>
    <property type="molecule type" value="Genomic_DNA"/>
</dbReference>
<reference evidence="10 11" key="1">
    <citation type="journal article" date="2015" name="Genome Announc.">
        <title>Expanding the biotechnology potential of lactobacilli through comparative genomics of 213 strains and associated genera.</title>
        <authorList>
            <person name="Sun Z."/>
            <person name="Harris H.M."/>
            <person name="McCann A."/>
            <person name="Guo C."/>
            <person name="Argimon S."/>
            <person name="Zhang W."/>
            <person name="Yang X."/>
            <person name="Jeffery I.B."/>
            <person name="Cooney J.C."/>
            <person name="Kagawa T.F."/>
            <person name="Liu W."/>
            <person name="Song Y."/>
            <person name="Salvetti E."/>
            <person name="Wrobel A."/>
            <person name="Rasinkangas P."/>
            <person name="Parkhill J."/>
            <person name="Rea M.C."/>
            <person name="O'Sullivan O."/>
            <person name="Ritari J."/>
            <person name="Douillard F.P."/>
            <person name="Paul Ross R."/>
            <person name="Yang R."/>
            <person name="Briner A.E."/>
            <person name="Felis G.E."/>
            <person name="de Vos W.M."/>
            <person name="Barrangou R."/>
            <person name="Klaenhammer T.R."/>
            <person name="Caufield P.W."/>
            <person name="Cui Y."/>
            <person name="Zhang H."/>
            <person name="O'Toole P.W."/>
        </authorList>
    </citation>
    <scope>NUCLEOTIDE SEQUENCE [LARGE SCALE GENOMIC DNA]</scope>
    <source>
        <strain evidence="10 11">DSM 20444</strain>
    </source>
</reference>
<feature type="transmembrane region" description="Helical" evidence="7">
    <location>
        <begin position="102"/>
        <end position="124"/>
    </location>
</feature>
<proteinExistence type="inferred from homology"/>
<feature type="domain" description="Chorismate mutase" evidence="9">
    <location>
        <begin position="389"/>
        <end position="479"/>
    </location>
</feature>
<dbReference type="GO" id="GO:0046417">
    <property type="term" value="P:chorismate metabolic process"/>
    <property type="evidence" value="ECO:0007669"/>
    <property type="project" value="InterPro"/>
</dbReference>
<keyword evidence="4 7" id="KW-0812">Transmembrane</keyword>
<evidence type="ECO:0000256" key="3">
    <source>
        <dbReference type="ARBA" id="ARBA00022448"/>
    </source>
</evidence>
<keyword evidence="3" id="KW-0813">Transport</keyword>
<feature type="transmembrane region" description="Helical" evidence="7">
    <location>
        <begin position="302"/>
        <end position="327"/>
    </location>
</feature>
<accession>A0A0R2DXQ0</accession>
<comment type="similarity">
    <text evidence="2">Belongs to the major facilitator superfamily.</text>
</comment>
<evidence type="ECO:0000259" key="9">
    <source>
        <dbReference type="PROSITE" id="PS51168"/>
    </source>
</evidence>
<dbReference type="PANTHER" id="PTHR23514:SF3">
    <property type="entry name" value="BYPASS OF STOP CODON PROTEIN 6"/>
    <property type="match status" value="1"/>
</dbReference>
<sequence length="486" mass="54225">MNIMEASKRKRLTIGLYLNYFVHGIGLIILAQNMQELGKLWGQPLAVVSYVISGVGIGRLAAYLLLGSLADRYGRKSFIYIGIGSYFIFFIGMLLVKDVMSAYLLAILAGIANSALDSGTYPVFLEMGTNNGASNILIKAFMSAGEFILPLGVSFLEVNKLWFGWSFILAAIILVLNAIILFPVKFPEKNLNQEIQQQLFAHLPAWRRKGLAVVLSLYGYSSMALMILYTQWISLYAEKQLHFSNLQAHLLLSLYSIGSITGVVIVFLLLRKHISETILLISLNALSLISLLVVNFTNNSLLISIASLVFGMSAAGGIMQTGLNLFLKVFSKHKGLITGVFFTFGSLASFSIPLITGWLSKNSIRSVLEFDLLIALVGLVLSVGARMFLGSETNLEQARKKITLIDYLVIKLLEYRFKEVKVVGKIKFFNQQAFLDEKREEAVLNRISVQSSNENLTPYLQDVYRHIMKNSRTYEAEDFEKDDLTN</sequence>
<feature type="transmembrane region" description="Helical" evidence="7">
    <location>
        <begin position="210"/>
        <end position="230"/>
    </location>
</feature>
<dbReference type="PROSITE" id="PS50850">
    <property type="entry name" value="MFS"/>
    <property type="match status" value="1"/>
</dbReference>
<dbReference type="PATRIC" id="fig|1046596.6.peg.2230"/>
<comment type="subcellular location">
    <subcellularLocation>
        <location evidence="1">Cell membrane</location>
        <topology evidence="1">Multi-pass membrane protein</topology>
    </subcellularLocation>
</comment>
<dbReference type="InterPro" id="IPR051788">
    <property type="entry name" value="MFS_Transporter"/>
</dbReference>
<dbReference type="InterPro" id="IPR020846">
    <property type="entry name" value="MFS_dom"/>
</dbReference>
<dbReference type="InterPro" id="IPR002701">
    <property type="entry name" value="CM_II_prokaryot"/>
</dbReference>
<evidence type="ECO:0000256" key="1">
    <source>
        <dbReference type="ARBA" id="ARBA00004651"/>
    </source>
</evidence>
<dbReference type="Pfam" id="PF07690">
    <property type="entry name" value="MFS_1"/>
    <property type="match status" value="1"/>
</dbReference>
<protein>
    <submittedName>
        <fullName evidence="10">Transport protein</fullName>
    </submittedName>
</protein>
<keyword evidence="5 7" id="KW-1133">Transmembrane helix</keyword>
<dbReference type="GO" id="GO:0005886">
    <property type="term" value="C:plasma membrane"/>
    <property type="evidence" value="ECO:0007669"/>
    <property type="project" value="UniProtKB-SubCell"/>
</dbReference>
<feature type="transmembrane region" description="Helical" evidence="7">
    <location>
        <begin position="372"/>
        <end position="389"/>
    </location>
</feature>
<feature type="transmembrane region" description="Helical" evidence="7">
    <location>
        <begin position="339"/>
        <end position="360"/>
    </location>
</feature>
<feature type="transmembrane region" description="Helical" evidence="7">
    <location>
        <begin position="162"/>
        <end position="184"/>
    </location>
</feature>
<evidence type="ECO:0000313" key="11">
    <source>
        <dbReference type="Proteomes" id="UP000050898"/>
    </source>
</evidence>
<organism evidence="10 11">
    <name type="scientific">Liquorilactobacillus mali KCTC 3596 = DSM 20444</name>
    <dbReference type="NCBI Taxonomy" id="1046596"/>
    <lineage>
        <taxon>Bacteria</taxon>
        <taxon>Bacillati</taxon>
        <taxon>Bacillota</taxon>
        <taxon>Bacilli</taxon>
        <taxon>Lactobacillales</taxon>
        <taxon>Lactobacillaceae</taxon>
        <taxon>Liquorilactobacillus</taxon>
    </lineage>
</organism>
<evidence type="ECO:0000256" key="2">
    <source>
        <dbReference type="ARBA" id="ARBA00008335"/>
    </source>
</evidence>
<evidence type="ECO:0000256" key="4">
    <source>
        <dbReference type="ARBA" id="ARBA00022692"/>
    </source>
</evidence>
<dbReference type="InterPro" id="IPR011701">
    <property type="entry name" value="MFS"/>
</dbReference>
<dbReference type="AlphaFoldDB" id="A0A0R2DXQ0"/>
<evidence type="ECO:0000259" key="8">
    <source>
        <dbReference type="PROSITE" id="PS50850"/>
    </source>
</evidence>
<dbReference type="InterPro" id="IPR036979">
    <property type="entry name" value="CM_dom_sf"/>
</dbReference>
<feature type="transmembrane region" description="Helical" evidence="7">
    <location>
        <begin position="277"/>
        <end position="296"/>
    </location>
</feature>
<comment type="caution">
    <text evidence="10">The sequence shown here is derived from an EMBL/GenBank/DDBJ whole genome shotgun (WGS) entry which is preliminary data.</text>
</comment>
<dbReference type="Pfam" id="PF01817">
    <property type="entry name" value="CM_2"/>
    <property type="match status" value="1"/>
</dbReference>
<dbReference type="PROSITE" id="PS51168">
    <property type="entry name" value="CHORISMATE_MUT_2"/>
    <property type="match status" value="1"/>
</dbReference>
<evidence type="ECO:0000256" key="7">
    <source>
        <dbReference type="SAM" id="Phobius"/>
    </source>
</evidence>
<gene>
    <name evidence="10" type="ORF">FD00_GL002125</name>
</gene>
<dbReference type="PANTHER" id="PTHR23514">
    <property type="entry name" value="BYPASS OF STOP CODON PROTEIN 6"/>
    <property type="match status" value="1"/>
</dbReference>
<dbReference type="Gene3D" id="1.20.59.10">
    <property type="entry name" value="Chorismate mutase"/>
    <property type="match status" value="1"/>
</dbReference>
<dbReference type="SUPFAM" id="SSF48600">
    <property type="entry name" value="Chorismate mutase II"/>
    <property type="match status" value="1"/>
</dbReference>
<feature type="transmembrane region" description="Helical" evidence="7">
    <location>
        <begin position="12"/>
        <end position="32"/>
    </location>
</feature>
<name>A0A0R2DXQ0_9LACO</name>
<evidence type="ECO:0000256" key="5">
    <source>
        <dbReference type="ARBA" id="ARBA00022989"/>
    </source>
</evidence>
<evidence type="ECO:0000313" key="10">
    <source>
        <dbReference type="EMBL" id="KRN08624.1"/>
    </source>
</evidence>
<dbReference type="InterPro" id="IPR036259">
    <property type="entry name" value="MFS_trans_sf"/>
</dbReference>
<dbReference type="Proteomes" id="UP000050898">
    <property type="component" value="Unassembled WGS sequence"/>
</dbReference>